<proteinExistence type="predicted"/>
<feature type="compositionally biased region" description="Polar residues" evidence="1">
    <location>
        <begin position="754"/>
        <end position="766"/>
    </location>
</feature>
<feature type="compositionally biased region" description="Basic and acidic residues" evidence="1">
    <location>
        <begin position="721"/>
        <end position="734"/>
    </location>
</feature>
<dbReference type="EMBL" id="CAJOBC010000071">
    <property type="protein sequence ID" value="CAF3530972.1"/>
    <property type="molecule type" value="Genomic_DNA"/>
</dbReference>
<feature type="region of interest" description="Disordered" evidence="1">
    <location>
        <begin position="299"/>
        <end position="327"/>
    </location>
</feature>
<feature type="compositionally biased region" description="Basic and acidic residues" evidence="1">
    <location>
        <begin position="672"/>
        <end position="692"/>
    </location>
</feature>
<name>A0A813PIU8_9BILA</name>
<feature type="compositionally biased region" description="Low complexity" evidence="1">
    <location>
        <begin position="553"/>
        <end position="564"/>
    </location>
</feature>
<dbReference type="EMBL" id="CAJNOQ010000071">
    <property type="protein sequence ID" value="CAF0751329.1"/>
    <property type="molecule type" value="Genomic_DNA"/>
</dbReference>
<feature type="compositionally biased region" description="Low complexity" evidence="1">
    <location>
        <begin position="512"/>
        <end position="521"/>
    </location>
</feature>
<dbReference type="Gene3D" id="2.60.40.1970">
    <property type="entry name" value="YEATS domain"/>
    <property type="match status" value="1"/>
</dbReference>
<organism evidence="2 4">
    <name type="scientific">Didymodactylos carnosus</name>
    <dbReference type="NCBI Taxonomy" id="1234261"/>
    <lineage>
        <taxon>Eukaryota</taxon>
        <taxon>Metazoa</taxon>
        <taxon>Spiralia</taxon>
        <taxon>Gnathifera</taxon>
        <taxon>Rotifera</taxon>
        <taxon>Eurotatoria</taxon>
        <taxon>Bdelloidea</taxon>
        <taxon>Philodinida</taxon>
        <taxon>Philodinidae</taxon>
        <taxon>Didymodactylos</taxon>
    </lineage>
</organism>
<feature type="region of interest" description="Disordered" evidence="1">
    <location>
        <begin position="73"/>
        <end position="173"/>
    </location>
</feature>
<keyword evidence="4" id="KW-1185">Reference proteome</keyword>
<reference evidence="2" key="1">
    <citation type="submission" date="2021-02" db="EMBL/GenBank/DDBJ databases">
        <authorList>
            <person name="Nowell W R."/>
        </authorList>
    </citation>
    <scope>NUCLEOTIDE SEQUENCE</scope>
</reference>
<feature type="compositionally biased region" description="Polar residues" evidence="1">
    <location>
        <begin position="494"/>
        <end position="503"/>
    </location>
</feature>
<feature type="compositionally biased region" description="Low complexity" evidence="1">
    <location>
        <begin position="738"/>
        <end position="753"/>
    </location>
</feature>
<dbReference type="OrthoDB" id="10053467at2759"/>
<dbReference type="InterPro" id="IPR038704">
    <property type="entry name" value="YEAST_sf"/>
</dbReference>
<feature type="compositionally biased region" description="Acidic residues" evidence="1">
    <location>
        <begin position="837"/>
        <end position="854"/>
    </location>
</feature>
<protein>
    <submittedName>
        <fullName evidence="2">Uncharacterized protein</fullName>
    </submittedName>
</protein>
<evidence type="ECO:0000313" key="2">
    <source>
        <dbReference type="EMBL" id="CAF0751329.1"/>
    </source>
</evidence>
<feature type="compositionally biased region" description="Low complexity" evidence="1">
    <location>
        <begin position="620"/>
        <end position="646"/>
    </location>
</feature>
<feature type="region of interest" description="Disordered" evidence="1">
    <location>
        <begin position="214"/>
        <end position="234"/>
    </location>
</feature>
<evidence type="ECO:0000313" key="3">
    <source>
        <dbReference type="EMBL" id="CAF3530972.1"/>
    </source>
</evidence>
<gene>
    <name evidence="2" type="ORF">GPM918_LOCUS849</name>
    <name evidence="3" type="ORF">SRO942_LOCUS849</name>
</gene>
<accession>A0A813PIU8</accession>
<dbReference type="Proteomes" id="UP000663829">
    <property type="component" value="Unassembled WGS sequence"/>
</dbReference>
<comment type="caution">
    <text evidence="2">The sequence shown here is derived from an EMBL/GenBank/DDBJ whole genome shotgun (WGS) entry which is preliminary data.</text>
</comment>
<sequence length="934" mass="104673">MTMGYSSFKRTPIDIYFKTKKEPKKFRIEYDLDLHDLSNGGSKKRSYLRTYRCTFKNPDPEFKEKILAAGGKILDNGPKRDAGNESEVEPVACESPDTNTHTKSFDSNTSHYGKSSSISHLQPPKSSIPTNSKIKVPSNKQLCTSSTGITSTTKRSSTSPDPTVSTTKKQRTTMNSLSNAIVEPKKPLPPKAITPATNNVAEAIIVSSKETIAKNESVSKSNSNNKISTSTSSVKQQKVNSTTIADDTLTTINNKTKLSNQMKTDMTDMPITKTEVVQDEGKSIIKEASTIKKTTSLKPSLLQQPTDKPQSQRVTTKVKHVSSTDISQPEIKKEVLLSPKSLLTPTESIDSIKKDEKKKETSTSLKKTLSTNALVSNKKQTTVTKELDVENVSTKSGSTPIVKATSVPNVIQSNEEKEKKTIVKPMINNKPNSTKNNATINSLLLTNVEPSEIAVKQETDNTDILNTQPNIAQLPSTTNTTKTQVKPLSTFSMTLVKTESPSSRADVETKNESLSSTNSSLTVIKSQSSPIKNGNVSPGQSNQNNSLKKFPLNSNKSDQQNSSKLEQSGPKLISNLGKIPRKQPPQQSKKGYNSSPRHRSPSFDSDKEYRRSNNKDRSNSRSTSYNNRRSSSKGRNGNNNYRSSPNRSRRYNDRERSRSRTRYYRSSSRRSPSNERSRRSFNDHRRNSKSDSYRSNNYQRVDDSRQHYDRRTKSKSPYRHQHQEDIRIKEDSQSKMESTSSPLLLSISPFSHSVTPEGQQPPRSVEQTYLTSPEQQHHIFQSEDDNKVVEMDIDDDNISDSENNNPINHKTVSCTFIKAETAPPPLKNDHLHYSDDGGIDSDEQHDDEEFDDEDDSFPVVLTDESLRTKIAFIYNLFSHDVNRDAILEKFVHFFKKSGLVDTTNDDHDTFTYDLLKLTPGLINQLADDLGYVKQ</sequence>
<feature type="compositionally biased region" description="Basic and acidic residues" evidence="1">
    <location>
        <begin position="604"/>
        <end position="619"/>
    </location>
</feature>
<feature type="compositionally biased region" description="Polar residues" evidence="1">
    <location>
        <begin position="96"/>
        <end position="155"/>
    </location>
</feature>
<dbReference type="AlphaFoldDB" id="A0A813PIU8"/>
<dbReference type="Proteomes" id="UP000681722">
    <property type="component" value="Unassembled WGS sequence"/>
</dbReference>
<feature type="compositionally biased region" description="Low complexity" evidence="1">
    <location>
        <begin position="156"/>
        <end position="167"/>
    </location>
</feature>
<feature type="compositionally biased region" description="Basic and acidic residues" evidence="1">
    <location>
        <begin position="700"/>
        <end position="711"/>
    </location>
</feature>
<feature type="region of interest" description="Disordered" evidence="1">
    <location>
        <begin position="494"/>
        <end position="766"/>
    </location>
</feature>
<feature type="compositionally biased region" description="Polar residues" evidence="1">
    <location>
        <begin position="584"/>
        <end position="595"/>
    </location>
</feature>
<feature type="region of interest" description="Disordered" evidence="1">
    <location>
        <begin position="825"/>
        <end position="854"/>
    </location>
</feature>
<evidence type="ECO:0000313" key="4">
    <source>
        <dbReference type="Proteomes" id="UP000663829"/>
    </source>
</evidence>
<evidence type="ECO:0000256" key="1">
    <source>
        <dbReference type="SAM" id="MobiDB-lite"/>
    </source>
</evidence>
<feature type="compositionally biased region" description="Polar residues" evidence="1">
    <location>
        <begin position="522"/>
        <end position="547"/>
    </location>
</feature>